<reference evidence="2 3" key="1">
    <citation type="submission" date="2020-05" db="EMBL/GenBank/DDBJ databases">
        <title>Complete genome sequencing of Campylobacter and Arcobacter type strains.</title>
        <authorList>
            <person name="Miller W.G."/>
            <person name="Yee E."/>
        </authorList>
    </citation>
    <scope>NUCLEOTIDE SEQUENCE [LARGE SCALE GENOMIC DNA]</scope>
    <source>
        <strain evidence="2 3">LMG 26156</strain>
    </source>
</reference>
<organism evidence="2 3">
    <name type="scientific">Arcobacter venerupis</name>
    <dbReference type="NCBI Taxonomy" id="1054033"/>
    <lineage>
        <taxon>Bacteria</taxon>
        <taxon>Pseudomonadati</taxon>
        <taxon>Campylobacterota</taxon>
        <taxon>Epsilonproteobacteria</taxon>
        <taxon>Campylobacterales</taxon>
        <taxon>Arcobacteraceae</taxon>
        <taxon>Arcobacter</taxon>
    </lineage>
</organism>
<feature type="transmembrane region" description="Helical" evidence="1">
    <location>
        <begin position="56"/>
        <end position="81"/>
    </location>
</feature>
<proteinExistence type="predicted"/>
<dbReference type="AlphaFoldDB" id="A0AAE7BAR3"/>
<accession>A0AAE7BAR3</accession>
<feature type="transmembrane region" description="Helical" evidence="1">
    <location>
        <begin position="93"/>
        <end position="114"/>
    </location>
</feature>
<gene>
    <name evidence="2" type="ORF">AVENP_1498</name>
</gene>
<dbReference type="KEGG" id="avp:AVENP_1498"/>
<keyword evidence="1" id="KW-0472">Membrane</keyword>
<protein>
    <submittedName>
        <fullName evidence="2">Membrane protein</fullName>
    </submittedName>
</protein>
<keyword evidence="3" id="KW-1185">Reference proteome</keyword>
<evidence type="ECO:0000313" key="3">
    <source>
        <dbReference type="Proteomes" id="UP000503482"/>
    </source>
</evidence>
<dbReference type="RefSeq" id="WP_128358519.1">
    <property type="nucleotide sequence ID" value="NZ_CP053840.1"/>
</dbReference>
<sequence length="130" mass="15317">MDLNFFIFNTFCLMKSFIFTPLLLIGLLITSLSLILTLKNNNIYIKEFKNHKNAELFIKTIFDLSRYLVISFFYSLTMSFFHIDELLSNFELVIYFIFSVIYILLLLVIGFNLFKIVSNIKDIVLVSLKD</sequence>
<keyword evidence="1" id="KW-0812">Transmembrane</keyword>
<evidence type="ECO:0000313" key="2">
    <source>
        <dbReference type="EMBL" id="QKF67050.1"/>
    </source>
</evidence>
<keyword evidence="1" id="KW-1133">Transmembrane helix</keyword>
<name>A0AAE7BAR3_9BACT</name>
<feature type="transmembrane region" description="Helical" evidence="1">
    <location>
        <begin position="6"/>
        <end position="36"/>
    </location>
</feature>
<evidence type="ECO:0000256" key="1">
    <source>
        <dbReference type="SAM" id="Phobius"/>
    </source>
</evidence>
<dbReference type="EMBL" id="CP053840">
    <property type="protein sequence ID" value="QKF67050.1"/>
    <property type="molecule type" value="Genomic_DNA"/>
</dbReference>
<dbReference type="Proteomes" id="UP000503482">
    <property type="component" value="Chromosome"/>
</dbReference>